<feature type="compositionally biased region" description="Basic and acidic residues" evidence="1">
    <location>
        <begin position="1"/>
        <end position="10"/>
    </location>
</feature>
<dbReference type="PANTHER" id="PTHR35010:SF2">
    <property type="entry name" value="BLL4672 PROTEIN"/>
    <property type="match status" value="1"/>
</dbReference>
<dbReference type="InterPro" id="IPR001387">
    <property type="entry name" value="Cro/C1-type_HTH"/>
</dbReference>
<accession>A0ABU3UEB5</accession>
<gene>
    <name evidence="3" type="ORF">PU648_07815</name>
</gene>
<dbReference type="Gene3D" id="3.30.450.180">
    <property type="match status" value="1"/>
</dbReference>
<dbReference type="InterPro" id="IPR010982">
    <property type="entry name" value="Lambda_DNA-bd_dom_sf"/>
</dbReference>
<evidence type="ECO:0000259" key="2">
    <source>
        <dbReference type="SMART" id="SM00530"/>
    </source>
</evidence>
<feature type="region of interest" description="Disordered" evidence="1">
    <location>
        <begin position="165"/>
        <end position="240"/>
    </location>
</feature>
<dbReference type="Proteomes" id="UP001257627">
    <property type="component" value="Unassembled WGS sequence"/>
</dbReference>
<dbReference type="Pfam" id="PF13560">
    <property type="entry name" value="HTH_31"/>
    <property type="match status" value="1"/>
</dbReference>
<dbReference type="SMART" id="SM00530">
    <property type="entry name" value="HTH_XRE"/>
    <property type="match status" value="1"/>
</dbReference>
<keyword evidence="4" id="KW-1185">Reference proteome</keyword>
<dbReference type="InterPro" id="IPR041413">
    <property type="entry name" value="MLTR_LBD"/>
</dbReference>
<feature type="compositionally biased region" description="Polar residues" evidence="1">
    <location>
        <begin position="212"/>
        <end position="221"/>
    </location>
</feature>
<name>A0ABU3UEB5_9ACTN</name>
<protein>
    <submittedName>
        <fullName evidence="3">Helix-turn-helix domain-containing protein</fullName>
    </submittedName>
</protein>
<feature type="compositionally biased region" description="Low complexity" evidence="1">
    <location>
        <begin position="198"/>
        <end position="211"/>
    </location>
</feature>
<evidence type="ECO:0000313" key="4">
    <source>
        <dbReference type="Proteomes" id="UP001257627"/>
    </source>
</evidence>
<organism evidence="3 4">
    <name type="scientific">Streptomyces mirabilis</name>
    <dbReference type="NCBI Taxonomy" id="68239"/>
    <lineage>
        <taxon>Bacteria</taxon>
        <taxon>Bacillati</taxon>
        <taxon>Actinomycetota</taxon>
        <taxon>Actinomycetes</taxon>
        <taxon>Kitasatosporales</taxon>
        <taxon>Streptomycetaceae</taxon>
        <taxon>Streptomyces</taxon>
    </lineage>
</organism>
<dbReference type="RefSeq" id="WP_316732514.1">
    <property type="nucleotide sequence ID" value="NZ_JARAKF010000001.1"/>
</dbReference>
<proteinExistence type="predicted"/>
<dbReference type="CDD" id="cd00093">
    <property type="entry name" value="HTH_XRE"/>
    <property type="match status" value="1"/>
</dbReference>
<dbReference type="PANTHER" id="PTHR35010">
    <property type="entry name" value="BLL4672 PROTEIN-RELATED"/>
    <property type="match status" value="1"/>
</dbReference>
<sequence>MSSDEQRHELAQFIRSRRERRRPEDVGLPSVGHRRTPGLRLEEVATIAGVSITWYTWLEQAREIRVLRQVLGSLAGALGLDAAERNHLFRLAGEMPPGDTASRVRAELPRQHELLLAHLDPNPAFIVNPRFDILTWNRGCELLYGDLAALPEQRSPTAWLPCPTDAVPPAAHQPDTRCTGGTGTRNALLGSRTRRRSPAASTGQPSGSSQTTLDQHPSTNRLGAAPLPAVPAIPWNGPALGDRWLLRTQAPTVPSTPSRRKSACPL</sequence>
<dbReference type="EMBL" id="JARAKF010000001">
    <property type="protein sequence ID" value="MDU8992265.1"/>
    <property type="molecule type" value="Genomic_DNA"/>
</dbReference>
<dbReference type="Gene3D" id="1.10.260.40">
    <property type="entry name" value="lambda repressor-like DNA-binding domains"/>
    <property type="match status" value="1"/>
</dbReference>
<dbReference type="Pfam" id="PF17765">
    <property type="entry name" value="MLTR_LBD"/>
    <property type="match status" value="1"/>
</dbReference>
<evidence type="ECO:0000313" key="3">
    <source>
        <dbReference type="EMBL" id="MDU8992265.1"/>
    </source>
</evidence>
<comment type="caution">
    <text evidence="3">The sequence shown here is derived from an EMBL/GenBank/DDBJ whole genome shotgun (WGS) entry which is preliminary data.</text>
</comment>
<reference evidence="3 4" key="1">
    <citation type="submission" date="2023-02" db="EMBL/GenBank/DDBJ databases">
        <authorList>
            <person name="Maleckis M."/>
        </authorList>
    </citation>
    <scope>NUCLEOTIDE SEQUENCE [LARGE SCALE GENOMIC DNA]</scope>
    <source>
        <strain evidence="3 4">P8-A2</strain>
    </source>
</reference>
<feature type="domain" description="HTH cro/C1-type" evidence="2">
    <location>
        <begin position="13"/>
        <end position="85"/>
    </location>
</feature>
<evidence type="ECO:0000256" key="1">
    <source>
        <dbReference type="SAM" id="MobiDB-lite"/>
    </source>
</evidence>
<feature type="region of interest" description="Disordered" evidence="1">
    <location>
        <begin position="1"/>
        <end position="31"/>
    </location>
</feature>